<evidence type="ECO:0000256" key="1">
    <source>
        <dbReference type="ARBA" id="ARBA00004141"/>
    </source>
</evidence>
<feature type="transmembrane region" description="Helical" evidence="5">
    <location>
        <begin position="101"/>
        <end position="120"/>
    </location>
</feature>
<comment type="caution">
    <text evidence="8">The sequence shown here is derived from an EMBL/GenBank/DDBJ whole genome shotgun (WGS) entry which is preliminary data.</text>
</comment>
<keyword evidence="11" id="KW-1185">Reference proteome</keyword>
<reference evidence="8" key="1">
    <citation type="submission" date="2022-10" db="EMBL/GenBank/DDBJ databases">
        <authorList>
            <person name="Chen Y."/>
            <person name="Dougan E. K."/>
            <person name="Chan C."/>
            <person name="Rhodes N."/>
            <person name="Thang M."/>
        </authorList>
    </citation>
    <scope>NUCLEOTIDE SEQUENCE</scope>
</reference>
<keyword evidence="10" id="KW-0808">Transferase</keyword>
<feature type="transmembrane region" description="Helical" evidence="5">
    <location>
        <begin position="410"/>
        <end position="435"/>
    </location>
</feature>
<evidence type="ECO:0000259" key="7">
    <source>
        <dbReference type="Pfam" id="PF23262"/>
    </source>
</evidence>
<keyword evidence="10" id="KW-0418">Kinase</keyword>
<feature type="domain" description="Nodulin-like" evidence="6">
    <location>
        <begin position="12"/>
        <end position="242"/>
    </location>
</feature>
<feature type="domain" description="NFD4 C-terminal" evidence="7">
    <location>
        <begin position="279"/>
        <end position="446"/>
    </location>
</feature>
<accession>A0A9P1D3H2</accession>
<evidence type="ECO:0000259" key="6">
    <source>
        <dbReference type="Pfam" id="PF06813"/>
    </source>
</evidence>
<proteinExistence type="predicted"/>
<dbReference type="GO" id="GO:0016020">
    <property type="term" value="C:membrane"/>
    <property type="evidence" value="ECO:0007669"/>
    <property type="project" value="UniProtKB-SubCell"/>
</dbReference>
<dbReference type="SUPFAM" id="SSF103473">
    <property type="entry name" value="MFS general substrate transporter"/>
    <property type="match status" value="1"/>
</dbReference>
<keyword evidence="2 5" id="KW-0812">Transmembrane</keyword>
<name>A0A9P1D3H2_9DINO</name>
<dbReference type="PANTHER" id="PTHR21576">
    <property type="entry name" value="UNCHARACTERIZED NODULIN-LIKE PROTEIN"/>
    <property type="match status" value="1"/>
</dbReference>
<comment type="subcellular location">
    <subcellularLocation>
        <location evidence="1">Membrane</location>
        <topology evidence="1">Multi-pass membrane protein</topology>
    </subcellularLocation>
</comment>
<evidence type="ECO:0000313" key="10">
    <source>
        <dbReference type="EMBL" id="CAL4789607.1"/>
    </source>
</evidence>
<feature type="transmembrane region" description="Helical" evidence="5">
    <location>
        <begin position="141"/>
        <end position="161"/>
    </location>
</feature>
<evidence type="ECO:0000256" key="4">
    <source>
        <dbReference type="ARBA" id="ARBA00023136"/>
    </source>
</evidence>
<feature type="transmembrane region" description="Helical" evidence="5">
    <location>
        <begin position="285"/>
        <end position="302"/>
    </location>
</feature>
<dbReference type="PANTHER" id="PTHR21576:SF158">
    <property type="entry name" value="RIBOSOMAL RNA-PROCESSING PROTEIN 12-LIKE CONSERVED DOMAIN-CONTAINING PROTEIN"/>
    <property type="match status" value="1"/>
</dbReference>
<dbReference type="Pfam" id="PF06813">
    <property type="entry name" value="Nodulin-like"/>
    <property type="match status" value="1"/>
</dbReference>
<feature type="transmembrane region" description="Helical" evidence="5">
    <location>
        <begin position="167"/>
        <end position="186"/>
    </location>
</feature>
<dbReference type="AlphaFoldDB" id="A0A9P1D3H2"/>
<dbReference type="OrthoDB" id="410267at2759"/>
<feature type="transmembrane region" description="Helical" evidence="5">
    <location>
        <begin position="322"/>
        <end position="341"/>
    </location>
</feature>
<dbReference type="Pfam" id="PF23262">
    <property type="entry name" value="NFD4_C"/>
    <property type="match status" value="1"/>
</dbReference>
<protein>
    <submittedName>
        <fullName evidence="10">Serine/threonine-protein kinase ppk15</fullName>
    </submittedName>
</protein>
<feature type="transmembrane region" description="Helical" evidence="5">
    <location>
        <begin position="376"/>
        <end position="398"/>
    </location>
</feature>
<dbReference type="Proteomes" id="UP001152797">
    <property type="component" value="Unassembled WGS sequence"/>
</dbReference>
<dbReference type="EMBL" id="CAMXCT030003079">
    <property type="protein sequence ID" value="CAL4789607.1"/>
    <property type="molecule type" value="Genomic_DNA"/>
</dbReference>
<evidence type="ECO:0000256" key="2">
    <source>
        <dbReference type="ARBA" id="ARBA00022692"/>
    </source>
</evidence>
<dbReference type="GO" id="GO:0016301">
    <property type="term" value="F:kinase activity"/>
    <property type="evidence" value="ECO:0007669"/>
    <property type="project" value="UniProtKB-KW"/>
</dbReference>
<feature type="transmembrane region" description="Helical" evidence="5">
    <location>
        <begin position="73"/>
        <end position="95"/>
    </location>
</feature>
<dbReference type="EMBL" id="CAMXCT010003079">
    <property type="protein sequence ID" value="CAI4002295.1"/>
    <property type="molecule type" value="Genomic_DNA"/>
</dbReference>
<evidence type="ECO:0000256" key="5">
    <source>
        <dbReference type="SAM" id="Phobius"/>
    </source>
</evidence>
<feature type="transmembrane region" description="Helical" evidence="5">
    <location>
        <begin position="207"/>
        <end position="225"/>
    </location>
</feature>
<keyword evidence="3 5" id="KW-1133">Transmembrane helix</keyword>
<organism evidence="8">
    <name type="scientific">Cladocopium goreaui</name>
    <dbReference type="NCBI Taxonomy" id="2562237"/>
    <lineage>
        <taxon>Eukaryota</taxon>
        <taxon>Sar</taxon>
        <taxon>Alveolata</taxon>
        <taxon>Dinophyceae</taxon>
        <taxon>Suessiales</taxon>
        <taxon>Symbiodiniaceae</taxon>
        <taxon>Cladocopium</taxon>
    </lineage>
</organism>
<dbReference type="EMBL" id="CAMXCT020003079">
    <property type="protein sequence ID" value="CAL1155670.1"/>
    <property type="molecule type" value="Genomic_DNA"/>
</dbReference>
<feature type="transmembrane region" description="Helical" evidence="5">
    <location>
        <begin position="231"/>
        <end position="250"/>
    </location>
</feature>
<feature type="transmembrane region" description="Helical" evidence="5">
    <location>
        <begin position="12"/>
        <end position="32"/>
    </location>
</feature>
<sequence length="454" mass="48665">MSPQPALSNGAWWTFCAGTFTCFLTGFTYTFGEWSPAIKSSFRYSQAQLDTLALAKDLGNFISMDAGFTTNRFGAHVSVAVGTLVLATSSAFIFLSLGHDVPFAAMIVLFAIFGHSMSFCDNAGISTSVKNFPQSKGSAVGLMKAMEGLTAAVINTVFFSFCSDAQLNYFPLWIAGSTLGTGLFAVPLIAMTDSPVEEDEHRVSSKFRFLTGALLVYTAFCGIVVYLKAYILPVAVVAVLMPLGLFLLTMGGSASPRAQSLLDNGQQRSDRPNLSAWEMLLRVDFYLLFYVFIAVQGAGLLLSNNFSQIVKAVSHDPHASSAGYLTIFSIFNTCGRIFVGFGSEALKAQVNRPWFLAISATLMTVAFLFLHLGKSFLAFSAGLVGFGLGGSFALQAVVIEEVFGPKEMPIKYSCCFCAACIGSLVLSDLLAGLLYDMAAKEQGQTICHLYGDGL</sequence>
<dbReference type="InterPro" id="IPR010658">
    <property type="entry name" value="Nodulin-like"/>
</dbReference>
<gene>
    <name evidence="8" type="ORF">C1SCF055_LOCUS28260</name>
</gene>
<keyword evidence="4 5" id="KW-0472">Membrane</keyword>
<evidence type="ECO:0000313" key="11">
    <source>
        <dbReference type="Proteomes" id="UP001152797"/>
    </source>
</evidence>
<dbReference type="InterPro" id="IPR056555">
    <property type="entry name" value="NFD4_C"/>
</dbReference>
<dbReference type="InterPro" id="IPR036259">
    <property type="entry name" value="MFS_trans_sf"/>
</dbReference>
<dbReference type="Gene3D" id="1.20.1250.20">
    <property type="entry name" value="MFS general substrate transporter like domains"/>
    <property type="match status" value="2"/>
</dbReference>
<feature type="transmembrane region" description="Helical" evidence="5">
    <location>
        <begin position="353"/>
        <end position="370"/>
    </location>
</feature>
<evidence type="ECO:0000313" key="9">
    <source>
        <dbReference type="EMBL" id="CAL1155670.1"/>
    </source>
</evidence>
<reference evidence="9" key="2">
    <citation type="submission" date="2024-04" db="EMBL/GenBank/DDBJ databases">
        <authorList>
            <person name="Chen Y."/>
            <person name="Shah S."/>
            <person name="Dougan E. K."/>
            <person name="Thang M."/>
            <person name="Chan C."/>
        </authorList>
    </citation>
    <scope>NUCLEOTIDE SEQUENCE [LARGE SCALE GENOMIC DNA]</scope>
</reference>
<evidence type="ECO:0000313" key="8">
    <source>
        <dbReference type="EMBL" id="CAI4002295.1"/>
    </source>
</evidence>
<evidence type="ECO:0000256" key="3">
    <source>
        <dbReference type="ARBA" id="ARBA00022989"/>
    </source>
</evidence>